<evidence type="ECO:0000313" key="2">
    <source>
        <dbReference type="Proteomes" id="UP000053825"/>
    </source>
</evidence>
<proteinExistence type="predicted"/>
<evidence type="ECO:0000313" key="1">
    <source>
        <dbReference type="EMBL" id="KOC65626.1"/>
    </source>
</evidence>
<organism evidence="1 2">
    <name type="scientific">Habropoda laboriosa</name>
    <dbReference type="NCBI Taxonomy" id="597456"/>
    <lineage>
        <taxon>Eukaryota</taxon>
        <taxon>Metazoa</taxon>
        <taxon>Ecdysozoa</taxon>
        <taxon>Arthropoda</taxon>
        <taxon>Hexapoda</taxon>
        <taxon>Insecta</taxon>
        <taxon>Pterygota</taxon>
        <taxon>Neoptera</taxon>
        <taxon>Endopterygota</taxon>
        <taxon>Hymenoptera</taxon>
        <taxon>Apocrita</taxon>
        <taxon>Aculeata</taxon>
        <taxon>Apoidea</taxon>
        <taxon>Anthophila</taxon>
        <taxon>Apidae</taxon>
        <taxon>Habropoda</taxon>
    </lineage>
</organism>
<sequence>MWDDGRVGTNFSLSNQSFSVTTRRTSKPFIYFIHYNILYTMSKRSREDTFDSDSSDDEYFLESDKMEDDDIASDSGSEIRTSASIFPVIIAVMMN</sequence>
<accession>A0A0L7R4E3</accession>
<gene>
    <name evidence="1" type="ORF">WH47_01661</name>
</gene>
<keyword evidence="2" id="KW-1185">Reference proteome</keyword>
<dbReference type="EMBL" id="KQ414659">
    <property type="protein sequence ID" value="KOC65626.1"/>
    <property type="molecule type" value="Genomic_DNA"/>
</dbReference>
<reference evidence="1 2" key="1">
    <citation type="submission" date="2015-07" db="EMBL/GenBank/DDBJ databases">
        <title>The genome of Habropoda laboriosa.</title>
        <authorList>
            <person name="Pan H."/>
            <person name="Kapheim K."/>
        </authorList>
    </citation>
    <scope>NUCLEOTIDE SEQUENCE [LARGE SCALE GENOMIC DNA]</scope>
    <source>
        <strain evidence="1">0110345459</strain>
    </source>
</reference>
<dbReference type="AlphaFoldDB" id="A0A0L7R4E3"/>
<dbReference type="Proteomes" id="UP000053825">
    <property type="component" value="Unassembled WGS sequence"/>
</dbReference>
<protein>
    <submittedName>
        <fullName evidence="1">Uncharacterized protein</fullName>
    </submittedName>
</protein>
<name>A0A0L7R4E3_9HYME</name>